<evidence type="ECO:0000256" key="3">
    <source>
        <dbReference type="ARBA" id="ARBA00022679"/>
    </source>
</evidence>
<gene>
    <name evidence="12 17" type="primary">tmcA</name>
    <name evidence="17" type="ORF">GCM10009020_28260</name>
</gene>
<dbReference type="GO" id="GO:0000049">
    <property type="term" value="F:tRNA binding"/>
    <property type="evidence" value="ECO:0007669"/>
    <property type="project" value="UniProtKB-UniRule"/>
</dbReference>
<evidence type="ECO:0000256" key="8">
    <source>
        <dbReference type="ARBA" id="ARBA00023315"/>
    </source>
</evidence>
<dbReference type="AlphaFoldDB" id="A0AAV3TCE9"/>
<keyword evidence="2 12" id="KW-0820">tRNA-binding</keyword>
<dbReference type="GO" id="GO:0051391">
    <property type="term" value="P:tRNA acetylation"/>
    <property type="evidence" value="ECO:0007669"/>
    <property type="project" value="UniProtKB-UniRule"/>
</dbReference>
<evidence type="ECO:0000313" key="18">
    <source>
        <dbReference type="Proteomes" id="UP001500420"/>
    </source>
</evidence>
<evidence type="ECO:0000256" key="7">
    <source>
        <dbReference type="ARBA" id="ARBA00022884"/>
    </source>
</evidence>
<organism evidence="17 18">
    <name type="scientific">Natronoarchaeum mannanilyticum</name>
    <dbReference type="NCBI Taxonomy" id="926360"/>
    <lineage>
        <taxon>Archaea</taxon>
        <taxon>Methanobacteriati</taxon>
        <taxon>Methanobacteriota</taxon>
        <taxon>Stenosarchaea group</taxon>
        <taxon>Halobacteria</taxon>
        <taxon>Halobacteriales</taxon>
        <taxon>Natronoarchaeaceae</taxon>
    </lineage>
</organism>
<protein>
    <recommendedName>
        <fullName evidence="12">tRNA(Met) cytidine acetyltransferase TmcA</fullName>
        <ecNumber evidence="12">2.3.1.193</ecNumber>
    </recommendedName>
</protein>
<comment type="caution">
    <text evidence="17">The sequence shown here is derived from an EMBL/GenBank/DDBJ whole genome shotgun (WGS) entry which is preliminary data.</text>
</comment>
<comment type="caution">
    <text evidence="12">Lacks conserved residue(s) required for the propagation of feature annotation.</text>
</comment>
<dbReference type="InterPro" id="IPR013562">
    <property type="entry name" value="TmcA/NAT10_N"/>
</dbReference>
<dbReference type="SUPFAM" id="SSF52540">
    <property type="entry name" value="P-loop containing nucleoside triphosphate hydrolases"/>
    <property type="match status" value="1"/>
</dbReference>
<dbReference type="HAMAP" id="MF_01886">
    <property type="entry name" value="tRNA_acetyltr_TmcA"/>
    <property type="match status" value="1"/>
</dbReference>
<feature type="binding site" evidence="12">
    <location>
        <position position="403"/>
    </location>
    <ligand>
        <name>ATP</name>
        <dbReference type="ChEBI" id="CHEBI:30616"/>
    </ligand>
</feature>
<comment type="subcellular location">
    <subcellularLocation>
        <location evidence="12">Cytoplasm</location>
    </subcellularLocation>
</comment>
<dbReference type="GO" id="GO:1990883">
    <property type="term" value="F:18S rRNA cytidine N-acetyltransferase activity"/>
    <property type="evidence" value="ECO:0007669"/>
    <property type="project" value="TreeGrafter"/>
</dbReference>
<keyword evidence="3 12" id="KW-0808">Transferase</keyword>
<evidence type="ECO:0000256" key="13">
    <source>
        <dbReference type="SAM" id="MobiDB-lite"/>
    </source>
</evidence>
<comment type="catalytic activity">
    <reaction evidence="11">
        <text>a cytidine in mRNA + acetyl-CoA + ATP + H2O = an N(4)-acetylcytidine in mRNA + ADP + phosphate + CoA + H(+)</text>
        <dbReference type="Rhea" id="RHEA:58480"/>
        <dbReference type="Rhea" id="RHEA-COMP:15145"/>
        <dbReference type="Rhea" id="RHEA-COMP:15146"/>
        <dbReference type="ChEBI" id="CHEBI:15377"/>
        <dbReference type="ChEBI" id="CHEBI:15378"/>
        <dbReference type="ChEBI" id="CHEBI:30616"/>
        <dbReference type="ChEBI" id="CHEBI:43474"/>
        <dbReference type="ChEBI" id="CHEBI:57287"/>
        <dbReference type="ChEBI" id="CHEBI:57288"/>
        <dbReference type="ChEBI" id="CHEBI:74900"/>
        <dbReference type="ChEBI" id="CHEBI:82748"/>
        <dbReference type="ChEBI" id="CHEBI:456216"/>
    </reaction>
</comment>
<dbReference type="Gene3D" id="3.40.50.11040">
    <property type="match status" value="1"/>
</dbReference>
<dbReference type="EC" id="2.3.1.193" evidence="12"/>
<keyword evidence="18" id="KW-1185">Reference proteome</keyword>
<keyword evidence="1 12" id="KW-0963">Cytoplasm</keyword>
<dbReference type="RefSeq" id="WP_343774701.1">
    <property type="nucleotide sequence ID" value="NZ_BAAADV010000007.1"/>
</dbReference>
<evidence type="ECO:0000256" key="9">
    <source>
        <dbReference type="ARBA" id="ARBA00049883"/>
    </source>
</evidence>
<keyword evidence="6 12" id="KW-0067">ATP-binding</keyword>
<feature type="domain" description="N-acetyltransferase" evidence="16">
    <location>
        <begin position="459"/>
        <end position="568"/>
    </location>
</feature>
<dbReference type="InterPro" id="IPR000182">
    <property type="entry name" value="GNAT_dom"/>
</dbReference>
<dbReference type="CDD" id="cd04301">
    <property type="entry name" value="NAT_SF"/>
    <property type="match status" value="1"/>
</dbReference>
<dbReference type="Pfam" id="PF05127">
    <property type="entry name" value="NAT10_TcmA_helicase"/>
    <property type="match status" value="1"/>
</dbReference>
<name>A0AAV3TCE9_9EURY</name>
<proteinExistence type="inferred from homology"/>
<evidence type="ECO:0000256" key="2">
    <source>
        <dbReference type="ARBA" id="ARBA00022555"/>
    </source>
</evidence>
<keyword evidence="4 12" id="KW-0819">tRNA processing</keyword>
<dbReference type="InterPro" id="IPR053477">
    <property type="entry name" value="tRNA_Cytidine_AcTrnsfr"/>
</dbReference>
<keyword evidence="7 12" id="KW-0694">RNA-binding</keyword>
<dbReference type="GO" id="GO:0005737">
    <property type="term" value="C:cytoplasm"/>
    <property type="evidence" value="ECO:0007669"/>
    <property type="project" value="UniProtKB-SubCell"/>
</dbReference>
<dbReference type="InterPro" id="IPR032672">
    <property type="entry name" value="TmcA/NAT10/Kre33"/>
</dbReference>
<evidence type="ECO:0000256" key="6">
    <source>
        <dbReference type="ARBA" id="ARBA00022840"/>
    </source>
</evidence>
<evidence type="ECO:0000259" key="15">
    <source>
        <dbReference type="Pfam" id="PF08351"/>
    </source>
</evidence>
<evidence type="ECO:0000256" key="12">
    <source>
        <dbReference type="HAMAP-Rule" id="MF_01886"/>
    </source>
</evidence>
<dbReference type="Proteomes" id="UP001500420">
    <property type="component" value="Unassembled WGS sequence"/>
</dbReference>
<dbReference type="InterPro" id="IPR007807">
    <property type="entry name" value="TcmA/NAT10_helicase"/>
</dbReference>
<accession>A0AAV3TCE9</accession>
<dbReference type="PANTHER" id="PTHR10925">
    <property type="entry name" value="N-ACETYLTRANSFERASE 10"/>
    <property type="match status" value="1"/>
</dbReference>
<feature type="region of interest" description="Disordered" evidence="13">
    <location>
        <begin position="295"/>
        <end position="325"/>
    </location>
</feature>
<dbReference type="InterPro" id="IPR027417">
    <property type="entry name" value="P-loop_NTPase"/>
</dbReference>
<reference evidence="17 18" key="1">
    <citation type="journal article" date="2019" name="Int. J. Syst. Evol. Microbiol.">
        <title>The Global Catalogue of Microorganisms (GCM) 10K type strain sequencing project: providing services to taxonomists for standard genome sequencing and annotation.</title>
        <authorList>
            <consortium name="The Broad Institute Genomics Platform"/>
            <consortium name="The Broad Institute Genome Sequencing Center for Infectious Disease"/>
            <person name="Wu L."/>
            <person name="Ma J."/>
        </authorList>
    </citation>
    <scope>NUCLEOTIDE SEQUENCE [LARGE SCALE GENOMIC DNA]</scope>
    <source>
        <strain evidence="17 18">JCM 16328</strain>
    </source>
</reference>
<feature type="binding site" evidence="12">
    <location>
        <position position="595"/>
    </location>
    <ligand>
        <name>acetyl-CoA</name>
        <dbReference type="ChEBI" id="CHEBI:57288"/>
    </ligand>
</feature>
<dbReference type="SUPFAM" id="SSF55729">
    <property type="entry name" value="Acyl-CoA N-acyltransferases (Nat)"/>
    <property type="match status" value="1"/>
</dbReference>
<comment type="catalytic activity">
    <reaction evidence="9">
        <text>a cytidine in tRNA + acetyl-CoA + ATP + H2O = an N(4)-acetylcytidine in tRNA + ADP + phosphate + CoA + H(+)</text>
        <dbReference type="Rhea" id="RHEA:53876"/>
        <dbReference type="Rhea" id="RHEA-COMP:13670"/>
        <dbReference type="Rhea" id="RHEA-COMP:13671"/>
        <dbReference type="ChEBI" id="CHEBI:15377"/>
        <dbReference type="ChEBI" id="CHEBI:15378"/>
        <dbReference type="ChEBI" id="CHEBI:30616"/>
        <dbReference type="ChEBI" id="CHEBI:43474"/>
        <dbReference type="ChEBI" id="CHEBI:57287"/>
        <dbReference type="ChEBI" id="CHEBI:57288"/>
        <dbReference type="ChEBI" id="CHEBI:74900"/>
        <dbReference type="ChEBI" id="CHEBI:82748"/>
        <dbReference type="ChEBI" id="CHEBI:456216"/>
    </reaction>
</comment>
<dbReference type="GO" id="GO:1904812">
    <property type="term" value="P:rRNA acetylation involved in maturation of SSU-rRNA"/>
    <property type="evidence" value="ECO:0007669"/>
    <property type="project" value="TreeGrafter"/>
</dbReference>
<comment type="similarity">
    <text evidence="12">Belongs to the TmcA family.</text>
</comment>
<feature type="domain" description="TmcA/NAT10 N-terminal" evidence="15">
    <location>
        <begin position="11"/>
        <end position="163"/>
    </location>
</feature>
<comment type="catalytic activity">
    <reaction evidence="12">
        <text>cytidine(34) in elongator tRNA(Met) + acetyl-CoA + ATP + H2O = N(4)-acetylcytidine(34) in elongator tRNA(Met) + ADP + phosphate + CoA + H(+)</text>
        <dbReference type="Rhea" id="RHEA:43788"/>
        <dbReference type="Rhea" id="RHEA-COMP:10693"/>
        <dbReference type="Rhea" id="RHEA-COMP:10694"/>
        <dbReference type="ChEBI" id="CHEBI:15377"/>
        <dbReference type="ChEBI" id="CHEBI:15378"/>
        <dbReference type="ChEBI" id="CHEBI:30616"/>
        <dbReference type="ChEBI" id="CHEBI:43474"/>
        <dbReference type="ChEBI" id="CHEBI:57287"/>
        <dbReference type="ChEBI" id="CHEBI:57288"/>
        <dbReference type="ChEBI" id="CHEBI:74900"/>
        <dbReference type="ChEBI" id="CHEBI:82748"/>
        <dbReference type="ChEBI" id="CHEBI:456216"/>
        <dbReference type="EC" id="2.3.1.193"/>
    </reaction>
</comment>
<evidence type="ECO:0000259" key="16">
    <source>
        <dbReference type="Pfam" id="PF13718"/>
    </source>
</evidence>
<dbReference type="PANTHER" id="PTHR10925:SF5">
    <property type="entry name" value="RNA CYTIDINE ACETYLTRANSFERASE"/>
    <property type="match status" value="1"/>
</dbReference>
<dbReference type="Gene3D" id="3.40.630.30">
    <property type="match status" value="1"/>
</dbReference>
<evidence type="ECO:0000256" key="10">
    <source>
        <dbReference type="ARBA" id="ARBA00049889"/>
    </source>
</evidence>
<evidence type="ECO:0000256" key="11">
    <source>
        <dbReference type="ARBA" id="ARBA00049914"/>
    </source>
</evidence>
<evidence type="ECO:0000259" key="14">
    <source>
        <dbReference type="Pfam" id="PF05127"/>
    </source>
</evidence>
<sequence>MTDFAAVANVAAALRGEAAALDERRLLVLAGDRDRCYDAASEALDATEIDRDATTLIGPDDRLDCERVDQRRAVELLGTTRDAVAIDCHDALRPNAVGRVVGAVDGGGLLVLLAPPLDEWHERRDGFDESLAVPPFDVGDVTGNFRRRFVDRLRAHRGVAIVDVDAGTVEDDGLTDPAPRLELGSDDDAESLSTVVDTAFPREAYDACLTGDQADALGALEALADAGGGRAEEEPDDAQAVVVEADRGRGKSSAAGLAAGSLVADGADVLVTAAEFRGAREIFARAGELLARLDGNARDDDPAASSDRDVPRRIDRPDGGSLTFAEPTDAAERAGDADAVIVDEAAALPVRLLERFLDAERVAFATTVHGYEGAGRGFSVRFRDRLAESRHEVTDATLAEPIRYAAGDPVEAWAFDALLLDARPPVDQLVADADPETAERRRLDADDLLADPNLLRETFGLLVLAHYRTEPNDLARLLDAPNLSVEALLVDGHVVSVALLAREGGLPADLRGDMYDGERVRGNMLPDVLTTQLRDEDAAAPTGWRVLRIATHHAARSRGLGSELLSAVRERAVEAGGPDGTGIDWVGVGYGATPELLDFWAANGFETLHLSTTRNDASGEYSAIMLDALSDAGRDLRDRTAARFARRIPSVLSDRLDDLDPDVARAALRSVDADPELDLTDWEWRVVVGSSYGPGMFDVSPRPFRRLAAAYFLDAESGTADARADSGADDRLLDDRQERLLVLRVLQARDWEFVEERLGYHSSGQCMRALGAAFQPLVDRFGSETALAERERYRE</sequence>
<dbReference type="GO" id="GO:0005524">
    <property type="term" value="F:ATP binding"/>
    <property type="evidence" value="ECO:0007669"/>
    <property type="project" value="UniProtKB-UniRule"/>
</dbReference>
<feature type="domain" description="TcmA/NAT10 helicase" evidence="14">
    <location>
        <begin position="242"/>
        <end position="421"/>
    </location>
</feature>
<keyword evidence="5 12" id="KW-0547">Nucleotide-binding</keyword>
<feature type="binding site" evidence="12">
    <location>
        <position position="213"/>
    </location>
    <ligand>
        <name>ATP</name>
        <dbReference type="ChEBI" id="CHEBI:30616"/>
    </ligand>
</feature>
<dbReference type="Pfam" id="PF13718">
    <property type="entry name" value="GNAT_acetyltr_2"/>
    <property type="match status" value="2"/>
</dbReference>
<dbReference type="EMBL" id="BAAADV010000007">
    <property type="protein sequence ID" value="GAA0678344.1"/>
    <property type="molecule type" value="Genomic_DNA"/>
</dbReference>
<dbReference type="NCBIfam" id="NF041296">
    <property type="entry name" value="RNAactase_tcmA_Halo"/>
    <property type="match status" value="1"/>
</dbReference>
<evidence type="ECO:0000256" key="5">
    <source>
        <dbReference type="ARBA" id="ARBA00022741"/>
    </source>
</evidence>
<evidence type="ECO:0000313" key="17">
    <source>
        <dbReference type="EMBL" id="GAA0678344.1"/>
    </source>
</evidence>
<dbReference type="GO" id="GO:0002101">
    <property type="term" value="P:tRNA wobble cytosine modification"/>
    <property type="evidence" value="ECO:0007669"/>
    <property type="project" value="UniProtKB-UniRule"/>
</dbReference>
<dbReference type="Gene3D" id="3.40.50.300">
    <property type="entry name" value="P-loop containing nucleotide triphosphate hydrolases"/>
    <property type="match status" value="1"/>
</dbReference>
<dbReference type="InterPro" id="IPR024914">
    <property type="entry name" value="tRNA_acetyltr_TmcA"/>
</dbReference>
<dbReference type="InterPro" id="IPR016181">
    <property type="entry name" value="Acyl_CoA_acyltransferase"/>
</dbReference>
<feature type="domain" description="N-acetyltransferase" evidence="16">
    <location>
        <begin position="582"/>
        <end position="629"/>
    </location>
</feature>
<feature type="compositionally biased region" description="Basic and acidic residues" evidence="13">
    <location>
        <begin position="295"/>
        <end position="318"/>
    </location>
</feature>
<comment type="function">
    <text evidence="12">Catalyzes the formation of N(4)-acetylcytidine (ac(4)C) at the wobble position of tRNA(Met), by using acetyl-CoA as an acetyl donor and ATP (or GTP).</text>
</comment>
<dbReference type="Pfam" id="PF08351">
    <property type="entry name" value="TmcA_N"/>
    <property type="match status" value="1"/>
</dbReference>
<feature type="binding site" evidence="12">
    <location>
        <begin position="549"/>
        <end position="551"/>
    </location>
    <ligand>
        <name>acetyl-CoA</name>
        <dbReference type="ChEBI" id="CHEBI:57288"/>
    </ligand>
</feature>
<dbReference type="GO" id="GO:0051392">
    <property type="term" value="F:tRNA cytidine N4-acetyltransferase activity"/>
    <property type="evidence" value="ECO:0007669"/>
    <property type="project" value="UniProtKB-UniRule"/>
</dbReference>
<comment type="catalytic activity">
    <reaction evidence="10">
        <text>a cytidine in RNA + acetyl-CoA + ATP + H2O = an N(4)-acetylcytidine in RNA + ADP + phosphate + CoA + H(+)</text>
        <dbReference type="Rhea" id="RHEA:82211"/>
        <dbReference type="Rhea" id="RHEA-COMP:15704"/>
        <dbReference type="Rhea" id="RHEA-COMP:19834"/>
        <dbReference type="ChEBI" id="CHEBI:15377"/>
        <dbReference type="ChEBI" id="CHEBI:15378"/>
        <dbReference type="ChEBI" id="CHEBI:30616"/>
        <dbReference type="ChEBI" id="CHEBI:43474"/>
        <dbReference type="ChEBI" id="CHEBI:57287"/>
        <dbReference type="ChEBI" id="CHEBI:57288"/>
        <dbReference type="ChEBI" id="CHEBI:74900"/>
        <dbReference type="ChEBI" id="CHEBI:82748"/>
        <dbReference type="ChEBI" id="CHEBI:456216"/>
    </reaction>
</comment>
<evidence type="ECO:0000256" key="1">
    <source>
        <dbReference type="ARBA" id="ARBA00022490"/>
    </source>
</evidence>
<keyword evidence="8 12" id="KW-0012">Acyltransferase</keyword>
<evidence type="ECO:0000256" key="4">
    <source>
        <dbReference type="ARBA" id="ARBA00022694"/>
    </source>
</evidence>